<protein>
    <recommendedName>
        <fullName evidence="3">Nucleotidyl transferase AbiEii/AbiGii toxin family protein</fullName>
    </recommendedName>
</protein>
<accession>A0A1J5F7J6</accession>
<dbReference type="Proteomes" id="UP000183922">
    <property type="component" value="Unassembled WGS sequence"/>
</dbReference>
<evidence type="ECO:0000313" key="2">
    <source>
        <dbReference type="Proteomes" id="UP000183922"/>
    </source>
</evidence>
<proteinExistence type="predicted"/>
<organism evidence="1 2">
    <name type="scientific">Candidatus Kuenenbacteria bacterium CG2_30_39_24</name>
    <dbReference type="NCBI Taxonomy" id="1805236"/>
    <lineage>
        <taxon>Bacteria</taxon>
        <taxon>Candidatus Kueneniibacteriota</taxon>
    </lineage>
</organism>
<dbReference type="Gene3D" id="3.10.450.620">
    <property type="entry name" value="JHP933, nucleotidyltransferase-like core domain"/>
    <property type="match status" value="1"/>
</dbReference>
<dbReference type="AlphaFoldDB" id="A0A1J5F7J6"/>
<sequence>MTKIRLTPLQKDTLEFIGQNSFGLHFYWTGGTLLAYHYLSHRFSEDLDFFSEELFAADDYLIFLNLLKKALKLKKISYTLDKNRRLYLLENNQEKIKLELVYFPFLRIEKVARLPEFNLAIDSLTDIMVNKILSTYQRNEVKDIYDLYFYLSQKPKYNLAQLVKLVDKKFGVQIEPVLLLSKINVLIDSLKKLKPVLIQPSQNIDQEIKKFFQGIFNRLARKKIR</sequence>
<dbReference type="Pfam" id="PF08843">
    <property type="entry name" value="AbiEii"/>
    <property type="match status" value="1"/>
</dbReference>
<dbReference type="EMBL" id="MNYR01000023">
    <property type="protein sequence ID" value="OIP56172.1"/>
    <property type="molecule type" value="Genomic_DNA"/>
</dbReference>
<gene>
    <name evidence="1" type="ORF">AUK13_01565</name>
</gene>
<name>A0A1J5F7J6_9BACT</name>
<dbReference type="InterPro" id="IPR014942">
    <property type="entry name" value="AbiEii"/>
</dbReference>
<reference evidence="1 2" key="1">
    <citation type="journal article" date="2016" name="Environ. Microbiol.">
        <title>Genomic resolution of a cold subsurface aquifer community provides metabolic insights for novel microbes adapted to high CO concentrations.</title>
        <authorList>
            <person name="Probst A.J."/>
            <person name="Castelle C.J."/>
            <person name="Singh A."/>
            <person name="Brown C.T."/>
            <person name="Anantharaman K."/>
            <person name="Sharon I."/>
            <person name="Hug L.A."/>
            <person name="Burstein D."/>
            <person name="Emerson J.B."/>
            <person name="Thomas B.C."/>
            <person name="Banfield J.F."/>
        </authorList>
    </citation>
    <scope>NUCLEOTIDE SEQUENCE [LARGE SCALE GENOMIC DNA]</scope>
    <source>
        <strain evidence="1">CG2_30_39_24</strain>
    </source>
</reference>
<evidence type="ECO:0000313" key="1">
    <source>
        <dbReference type="EMBL" id="OIP56172.1"/>
    </source>
</evidence>
<comment type="caution">
    <text evidence="1">The sequence shown here is derived from an EMBL/GenBank/DDBJ whole genome shotgun (WGS) entry which is preliminary data.</text>
</comment>
<dbReference type="STRING" id="1805236.AUK13_01565"/>
<evidence type="ECO:0008006" key="3">
    <source>
        <dbReference type="Google" id="ProtNLM"/>
    </source>
</evidence>